<dbReference type="EMBL" id="CP017675">
    <property type="protein sequence ID" value="APB34280.1"/>
    <property type="molecule type" value="Genomic_DNA"/>
</dbReference>
<reference evidence="6 7" key="1">
    <citation type="submission" date="2016-10" db="EMBL/GenBank/DDBJ databases">
        <title>Description of Gloeomargarita lithophora gen. nov., sp. nov., a thylakoid-bearing basal-branching cyanobacterium with intracellular carbonates, and proposal for Gloeomargaritales ord. nov.</title>
        <authorList>
            <person name="Moreira D."/>
            <person name="Tavera R."/>
            <person name="Benzerara K."/>
            <person name="Skouri-Panet F."/>
            <person name="Couradeau E."/>
            <person name="Gerard E."/>
            <person name="Loussert C."/>
            <person name="Novelo E."/>
            <person name="Zivanovic Y."/>
            <person name="Lopez-Garcia P."/>
        </authorList>
    </citation>
    <scope>NUCLEOTIDE SEQUENCE [LARGE SCALE GENOMIC DNA]</scope>
    <source>
        <strain evidence="6 7">D10</strain>
    </source>
</reference>
<comment type="similarity">
    <text evidence="1">Belongs to the FGGY kinase family.</text>
</comment>
<protein>
    <submittedName>
        <fullName evidence="6">Carbohydrate kinase FGGY</fullName>
    </submittedName>
</protein>
<evidence type="ECO:0000259" key="5">
    <source>
        <dbReference type="Pfam" id="PF02782"/>
    </source>
</evidence>
<dbReference type="OrthoDB" id="9805576at2"/>
<dbReference type="GO" id="GO:0004856">
    <property type="term" value="F:D-xylulokinase activity"/>
    <property type="evidence" value="ECO:0007669"/>
    <property type="project" value="TreeGrafter"/>
</dbReference>
<dbReference type="PANTHER" id="PTHR10196">
    <property type="entry name" value="SUGAR KINASE"/>
    <property type="match status" value="1"/>
</dbReference>
<accession>A0A1J0AEE0</accession>
<organism evidence="6 7">
    <name type="scientific">Gloeomargarita lithophora Alchichica-D10</name>
    <dbReference type="NCBI Taxonomy" id="1188229"/>
    <lineage>
        <taxon>Bacteria</taxon>
        <taxon>Bacillati</taxon>
        <taxon>Cyanobacteriota</taxon>
        <taxon>Cyanophyceae</taxon>
        <taxon>Gloeomargaritales</taxon>
        <taxon>Gloeomargaritaceae</taxon>
        <taxon>Gloeomargarita</taxon>
    </lineage>
</organism>
<dbReference type="Proteomes" id="UP000180235">
    <property type="component" value="Chromosome"/>
</dbReference>
<name>A0A1J0AEE0_9CYAN</name>
<dbReference type="GO" id="GO:0005829">
    <property type="term" value="C:cytosol"/>
    <property type="evidence" value="ECO:0007669"/>
    <property type="project" value="TreeGrafter"/>
</dbReference>
<proteinExistence type="inferred from homology"/>
<keyword evidence="3 6" id="KW-0418">Kinase</keyword>
<dbReference type="CDD" id="cd07783">
    <property type="entry name" value="ASKHA_NBD_FGGY_SePSK_AtXK1-like"/>
    <property type="match status" value="1"/>
</dbReference>
<dbReference type="GO" id="GO:0005997">
    <property type="term" value="P:xylulose metabolic process"/>
    <property type="evidence" value="ECO:0007669"/>
    <property type="project" value="TreeGrafter"/>
</dbReference>
<dbReference type="PANTHER" id="PTHR10196:SF80">
    <property type="entry name" value="D-RIBULOSE KINASE"/>
    <property type="match status" value="1"/>
</dbReference>
<dbReference type="KEGG" id="glt:GlitD10_1954"/>
<dbReference type="InterPro" id="IPR043129">
    <property type="entry name" value="ATPase_NBD"/>
</dbReference>
<evidence type="ECO:0000256" key="2">
    <source>
        <dbReference type="ARBA" id="ARBA00022679"/>
    </source>
</evidence>
<evidence type="ECO:0000256" key="1">
    <source>
        <dbReference type="ARBA" id="ARBA00009156"/>
    </source>
</evidence>
<sequence>MGLALGLDFGTSALKAAVIDPQGQCQYHDRIPFRNPTSPVLWEVAVWQLFGQIPRSIINNIHHIGIAGTSGTVLLTDGQGQPIAPTLMYNDNRAGFLLPELKHYVPANHLVLSATSSLIKLFWYQDQGIDLQDKYLLHQVDWLGFLLHGKLGISDEHNSLKLGYDPGINNYPDWFAGLPFAVNYPQVFIPGTPVGTIQPRLAQEFHLPTTCQIHAGTTDSMAAFIASGADQIGDGVTSLGSTLVLKLLSQHRIDDQATGVYSHRLGNLWLVGGASNTGGAVLNHFFSEEELLNFSAQIDPDIVLDLDYYPLLRPGERFPIHDPNLLPRLTPRPDNPVHFLQALLTAMAHIEAQGYQVLKNLGAPKLQRVFTSGGGSGNQTWQTIRQRILGVPVLVSAQQEAAWGVARLAQGDGL</sequence>
<dbReference type="AlphaFoldDB" id="A0A1J0AEE0"/>
<evidence type="ECO:0000313" key="6">
    <source>
        <dbReference type="EMBL" id="APB34280.1"/>
    </source>
</evidence>
<feature type="domain" description="Carbohydrate kinase FGGY N-terminal" evidence="4">
    <location>
        <begin position="4"/>
        <end position="223"/>
    </location>
</feature>
<feature type="domain" description="Carbohydrate kinase FGGY C-terminal" evidence="5">
    <location>
        <begin position="238"/>
        <end position="409"/>
    </location>
</feature>
<dbReference type="GO" id="GO:0019150">
    <property type="term" value="F:D-ribulokinase activity"/>
    <property type="evidence" value="ECO:0007669"/>
    <property type="project" value="TreeGrafter"/>
</dbReference>
<keyword evidence="2" id="KW-0808">Transferase</keyword>
<keyword evidence="7" id="KW-1185">Reference proteome</keyword>
<dbReference type="SUPFAM" id="SSF53067">
    <property type="entry name" value="Actin-like ATPase domain"/>
    <property type="match status" value="2"/>
</dbReference>
<evidence type="ECO:0000259" key="4">
    <source>
        <dbReference type="Pfam" id="PF00370"/>
    </source>
</evidence>
<dbReference type="Pfam" id="PF00370">
    <property type="entry name" value="FGGY_N"/>
    <property type="match status" value="1"/>
</dbReference>
<evidence type="ECO:0000256" key="3">
    <source>
        <dbReference type="ARBA" id="ARBA00022777"/>
    </source>
</evidence>
<dbReference type="RefSeq" id="WP_071454745.1">
    <property type="nucleotide sequence ID" value="NZ_CP017675.1"/>
</dbReference>
<gene>
    <name evidence="6" type="ORF">GlitD10_1954</name>
</gene>
<dbReference type="InterPro" id="IPR018484">
    <property type="entry name" value="FGGY_N"/>
</dbReference>
<dbReference type="InterPro" id="IPR018485">
    <property type="entry name" value="FGGY_C"/>
</dbReference>
<dbReference type="Gene3D" id="3.30.420.40">
    <property type="match status" value="2"/>
</dbReference>
<evidence type="ECO:0000313" key="7">
    <source>
        <dbReference type="Proteomes" id="UP000180235"/>
    </source>
</evidence>
<dbReference type="Pfam" id="PF02782">
    <property type="entry name" value="FGGY_C"/>
    <property type="match status" value="1"/>
</dbReference>
<dbReference type="STRING" id="1188229.GlitD10_1954"/>